<keyword evidence="1" id="KW-0539">Nucleus</keyword>
<reference evidence="3" key="1">
    <citation type="submission" date="2019-10" db="EMBL/GenBank/DDBJ databases">
        <authorList>
            <person name="Zhang R."/>
            <person name="Pan Y."/>
            <person name="Wang J."/>
            <person name="Ma R."/>
            <person name="Yu S."/>
        </authorList>
    </citation>
    <scope>NUCLEOTIDE SEQUENCE</scope>
    <source>
        <strain evidence="3">LA-IB0</strain>
        <tissue evidence="3">Leaf</tissue>
    </source>
</reference>
<dbReference type="Proteomes" id="UP000826271">
    <property type="component" value="Unassembled WGS sequence"/>
</dbReference>
<dbReference type="GO" id="GO:0051983">
    <property type="term" value="P:regulation of chromosome segregation"/>
    <property type="evidence" value="ECO:0007669"/>
    <property type="project" value="InterPro"/>
</dbReference>
<comment type="function">
    <text evidence="1">Acts as a component of the essential kinetochore-associated NDC80 complex, which is required for chromosome segregation and spindle checkpoint activity.</text>
</comment>
<keyword evidence="1" id="KW-0498">Mitosis</keyword>
<keyword evidence="1" id="KW-0132">Cell division</keyword>
<dbReference type="AlphaFoldDB" id="A0AAV6X3C9"/>
<keyword evidence="1" id="KW-0158">Chromosome</keyword>
<dbReference type="InterPro" id="IPR044951">
    <property type="entry name" value="SPC24-like"/>
</dbReference>
<organism evidence="3 4">
    <name type="scientific">Buddleja alternifolia</name>
    <dbReference type="NCBI Taxonomy" id="168488"/>
    <lineage>
        <taxon>Eukaryota</taxon>
        <taxon>Viridiplantae</taxon>
        <taxon>Streptophyta</taxon>
        <taxon>Embryophyta</taxon>
        <taxon>Tracheophyta</taxon>
        <taxon>Spermatophyta</taxon>
        <taxon>Magnoliopsida</taxon>
        <taxon>eudicotyledons</taxon>
        <taxon>Gunneridae</taxon>
        <taxon>Pentapetalae</taxon>
        <taxon>asterids</taxon>
        <taxon>lamiids</taxon>
        <taxon>Lamiales</taxon>
        <taxon>Scrophulariaceae</taxon>
        <taxon>Buddlejeae</taxon>
        <taxon>Buddleja</taxon>
    </lineage>
</organism>
<evidence type="ECO:0000313" key="4">
    <source>
        <dbReference type="Proteomes" id="UP000826271"/>
    </source>
</evidence>
<dbReference type="Pfam" id="PF08286">
    <property type="entry name" value="Spc24"/>
    <property type="match status" value="1"/>
</dbReference>
<protein>
    <recommendedName>
        <fullName evidence="1">Kinetochore protein Spc24</fullName>
    </recommendedName>
</protein>
<dbReference type="Gene3D" id="3.30.160.570">
    <property type="entry name" value="Ncd80 complex, Spc24 subunit"/>
    <property type="match status" value="1"/>
</dbReference>
<dbReference type="EMBL" id="WHWC01000011">
    <property type="protein sequence ID" value="KAG8374447.1"/>
    <property type="molecule type" value="Genomic_DNA"/>
</dbReference>
<proteinExistence type="inferred from homology"/>
<sequence>MKTIHIEELMTYSDSLIEFLKEDKDIVGLKHFLHQSTALQSQRYKDFNEVQNSIEECVKKIDACKQKAAAAETESAPDADLNFLQKELEDEQLLEHQRDFIEEQRQTFKKLEQDELRAQMKLSMYASVTNIIPHLDDTSKISGHIVEMDKKEIEKFEFDPSNATAFYTCNNIWKMIKS</sequence>
<feature type="coiled-coil region" evidence="2">
    <location>
        <begin position="54"/>
        <end position="121"/>
    </location>
</feature>
<comment type="subcellular location">
    <subcellularLocation>
        <location evidence="1">Nucleus</location>
    </subcellularLocation>
    <subcellularLocation>
        <location evidence="1">Chromosome</location>
        <location evidence="1">Centromere</location>
        <location evidence="1">Kinetochore</location>
    </subcellularLocation>
</comment>
<keyword evidence="4" id="KW-1185">Reference proteome</keyword>
<accession>A0AAV6X3C9</accession>
<name>A0AAV6X3C9_9LAMI</name>
<keyword evidence="2" id="KW-0175">Coiled coil</keyword>
<comment type="similarity">
    <text evidence="1">Belongs to the SPC24 family.</text>
</comment>
<evidence type="ECO:0000256" key="1">
    <source>
        <dbReference type="RuleBase" id="RU368011"/>
    </source>
</evidence>
<keyword evidence="1" id="KW-0131">Cell cycle</keyword>
<comment type="caution">
    <text evidence="3">The sequence shown here is derived from an EMBL/GenBank/DDBJ whole genome shotgun (WGS) entry which is preliminary data.</text>
</comment>
<dbReference type="GO" id="GO:0005634">
    <property type="term" value="C:nucleus"/>
    <property type="evidence" value="ECO:0007669"/>
    <property type="project" value="UniProtKB-SubCell"/>
</dbReference>
<gene>
    <name evidence="3" type="ORF">BUALT_Bualt11G0132900</name>
</gene>
<dbReference type="GO" id="GO:0000776">
    <property type="term" value="C:kinetochore"/>
    <property type="evidence" value="ECO:0007669"/>
    <property type="project" value="UniProtKB-KW"/>
</dbReference>
<dbReference type="GO" id="GO:0051301">
    <property type="term" value="P:cell division"/>
    <property type="evidence" value="ECO:0007669"/>
    <property type="project" value="UniProtKB-UniRule"/>
</dbReference>
<keyword evidence="1" id="KW-0995">Kinetochore</keyword>
<comment type="subunit">
    <text evidence="1">Component of the NDC80 complex.</text>
</comment>
<evidence type="ECO:0000256" key="2">
    <source>
        <dbReference type="SAM" id="Coils"/>
    </source>
</evidence>
<keyword evidence="1" id="KW-0137">Centromere</keyword>
<evidence type="ECO:0000313" key="3">
    <source>
        <dbReference type="EMBL" id="KAG8374447.1"/>
    </source>
</evidence>
<dbReference type="InterPro" id="IPR013252">
    <property type="entry name" value="Ndc80_Spc24"/>
</dbReference>
<dbReference type="PANTHER" id="PTHR35730:SF2">
    <property type="entry name" value="KINETOCHORE PROTEIN SPC24 HOMOLOG-RELATED"/>
    <property type="match status" value="1"/>
</dbReference>
<dbReference type="PANTHER" id="PTHR35730">
    <property type="entry name" value="KINETOCHORE PROTEIN SPC24 HOMOLOG-RELATED"/>
    <property type="match status" value="1"/>
</dbReference>